<proteinExistence type="predicted"/>
<gene>
    <name evidence="1" type="ORF">LPU83_pLPU83d_0880</name>
</gene>
<dbReference type="HOGENOM" id="CLU_142868_0_0_5"/>
<dbReference type="KEGG" id="rhl:LPU83_pLPU83d_0880"/>
<dbReference type="Proteomes" id="UP000019443">
    <property type="component" value="Plasmid pLPU83d"/>
</dbReference>
<dbReference type="AlphaFoldDB" id="W6RPZ4"/>
<keyword evidence="2" id="KW-1185">Reference proteome</keyword>
<protein>
    <submittedName>
        <fullName evidence="1">Uncharacterized protein</fullName>
    </submittedName>
</protein>
<evidence type="ECO:0000313" key="1">
    <source>
        <dbReference type="EMBL" id="CDM62250.1"/>
    </source>
</evidence>
<accession>W6RPZ4</accession>
<dbReference type="Pfam" id="PF21983">
    <property type="entry name" value="NikA-like"/>
    <property type="match status" value="1"/>
</dbReference>
<sequence length="136" mass="14478">MAASQRKVIESGAADKRKDRVVHARFSTSEIAVIARVAAGAGMTISAFMRSLTLEGAGVRPFFTDDDRAILDLLLSDMRAIGVNLNQLARAANSSGHVDAKAISAQTADIQKIVAAVMLELRRFAARGAQRRRGAA</sequence>
<name>W6RPZ4_9HYPH</name>
<dbReference type="InterPro" id="IPR053842">
    <property type="entry name" value="NikA-like"/>
</dbReference>
<keyword evidence="1" id="KW-0614">Plasmid</keyword>
<dbReference type="PATRIC" id="fig|348824.6.peg.6556"/>
<dbReference type="EMBL" id="HG916855">
    <property type="protein sequence ID" value="CDM62250.1"/>
    <property type="molecule type" value="Genomic_DNA"/>
</dbReference>
<reference evidence="1" key="1">
    <citation type="submission" date="2013-11" db="EMBL/GenBank/DDBJ databases">
        <title>Draft genome sequence of the broad-host-range Rhizobium sp. LPU83 strain, a member of the low-genetic diversity Oregon-like Rhizobium sp. group.</title>
        <authorList>
            <person name="Wibberg D."/>
            <person name="Puehler A."/>
            <person name="Schlueter A."/>
        </authorList>
    </citation>
    <scope>NUCLEOTIDE SEQUENCE [LARGE SCALE GENOMIC DNA]</scope>
    <source>
        <strain evidence="1">LPU83</strain>
        <plasmid evidence="1">pLPU83d</plasmid>
    </source>
</reference>
<evidence type="ECO:0000313" key="2">
    <source>
        <dbReference type="Proteomes" id="UP000019443"/>
    </source>
</evidence>
<geneLocation type="plasmid" evidence="1 2">
    <name>pLPU83d</name>
</geneLocation>
<organism evidence="1 2">
    <name type="scientific">Rhizobium favelukesii</name>
    <dbReference type="NCBI Taxonomy" id="348824"/>
    <lineage>
        <taxon>Bacteria</taxon>
        <taxon>Pseudomonadati</taxon>
        <taxon>Pseudomonadota</taxon>
        <taxon>Alphaproteobacteria</taxon>
        <taxon>Hyphomicrobiales</taxon>
        <taxon>Rhizobiaceae</taxon>
        <taxon>Rhizobium/Agrobacterium group</taxon>
        <taxon>Rhizobium</taxon>
    </lineage>
</organism>